<dbReference type="InterPro" id="IPR011006">
    <property type="entry name" value="CheY-like_superfamily"/>
</dbReference>
<dbReference type="AlphaFoldDB" id="A0A1G7HEN6"/>
<protein>
    <submittedName>
        <fullName evidence="4">Two component transcriptional regulator, LytTR family</fullName>
    </submittedName>
</protein>
<dbReference type="InterPro" id="IPR001789">
    <property type="entry name" value="Sig_transdc_resp-reg_receiver"/>
</dbReference>
<dbReference type="InterPro" id="IPR007492">
    <property type="entry name" value="LytTR_DNA-bd_dom"/>
</dbReference>
<dbReference type="FunFam" id="3.40.50.2300:FF:000051">
    <property type="entry name" value="Two-component response regulator yehT"/>
    <property type="match status" value="1"/>
</dbReference>
<dbReference type="PROSITE" id="PS50930">
    <property type="entry name" value="HTH_LYTTR"/>
    <property type="match status" value="1"/>
</dbReference>
<dbReference type="SUPFAM" id="SSF52172">
    <property type="entry name" value="CheY-like"/>
    <property type="match status" value="1"/>
</dbReference>
<evidence type="ECO:0000313" key="4">
    <source>
        <dbReference type="EMBL" id="SDE98763.1"/>
    </source>
</evidence>
<feature type="modified residue" description="4-aspartylphosphate" evidence="1">
    <location>
        <position position="54"/>
    </location>
</feature>
<dbReference type="PANTHER" id="PTHR37299:SF1">
    <property type="entry name" value="STAGE 0 SPORULATION PROTEIN A HOMOLOG"/>
    <property type="match status" value="1"/>
</dbReference>
<dbReference type="Pfam" id="PF00072">
    <property type="entry name" value="Response_reg"/>
    <property type="match status" value="1"/>
</dbReference>
<dbReference type="Pfam" id="PF04397">
    <property type="entry name" value="LytTR"/>
    <property type="match status" value="1"/>
</dbReference>
<gene>
    <name evidence="4" type="ORF">SAMN05444167_1039</name>
</gene>
<proteinExistence type="predicted"/>
<dbReference type="Proteomes" id="UP000182427">
    <property type="component" value="Chromosome I"/>
</dbReference>
<keyword evidence="5" id="KW-1185">Reference proteome</keyword>
<dbReference type="Gene3D" id="2.40.50.1020">
    <property type="entry name" value="LytTr DNA-binding domain"/>
    <property type="match status" value="1"/>
</dbReference>
<sequence>MLRTVIVDDEILARDLLRTLLIAHADIDVVAECRNGAEAIDYLKQHSVDLLFLDVEMPKVSGLDVVREIGPAHLPYTVFTTAFHEYAVSAFEVHAVDYVTKPVEEQRLELALSRVRERHRAKAAALTQEQIKHMLAALSNKAGQAYADRLLVKDGPREILLPVEHIDWIEAAEYYCCLHVGGQSYMIRETVTDLESRLDPQKFLRIHRSTIVRIDQIKEVFREGQGEGAVVLRTGLALKISRSGRQRIHARFLFE</sequence>
<dbReference type="GO" id="GO:0000156">
    <property type="term" value="F:phosphorelay response regulator activity"/>
    <property type="evidence" value="ECO:0007669"/>
    <property type="project" value="InterPro"/>
</dbReference>
<feature type="domain" description="Response regulatory" evidence="2">
    <location>
        <begin position="3"/>
        <end position="116"/>
    </location>
</feature>
<dbReference type="Gene3D" id="3.40.50.2300">
    <property type="match status" value="1"/>
</dbReference>
<dbReference type="SMART" id="SM00448">
    <property type="entry name" value="REC"/>
    <property type="match status" value="1"/>
</dbReference>
<dbReference type="SMART" id="SM00850">
    <property type="entry name" value="LytTR"/>
    <property type="match status" value="1"/>
</dbReference>
<name>A0A1G7HEN6_9BACT</name>
<keyword evidence="1" id="KW-0597">Phosphoprotein</keyword>
<accession>A0A1G7HEN6</accession>
<dbReference type="PANTHER" id="PTHR37299">
    <property type="entry name" value="TRANSCRIPTIONAL REGULATOR-RELATED"/>
    <property type="match status" value="1"/>
</dbReference>
<evidence type="ECO:0000259" key="2">
    <source>
        <dbReference type="PROSITE" id="PS50110"/>
    </source>
</evidence>
<evidence type="ECO:0000256" key="1">
    <source>
        <dbReference type="PROSITE-ProRule" id="PRU00169"/>
    </source>
</evidence>
<organism evidence="4 5">
    <name type="scientific">Terriglobus roseus</name>
    <dbReference type="NCBI Taxonomy" id="392734"/>
    <lineage>
        <taxon>Bacteria</taxon>
        <taxon>Pseudomonadati</taxon>
        <taxon>Acidobacteriota</taxon>
        <taxon>Terriglobia</taxon>
        <taxon>Terriglobales</taxon>
        <taxon>Acidobacteriaceae</taxon>
        <taxon>Terriglobus</taxon>
    </lineage>
</organism>
<dbReference type="GO" id="GO:0003677">
    <property type="term" value="F:DNA binding"/>
    <property type="evidence" value="ECO:0007669"/>
    <property type="project" value="InterPro"/>
</dbReference>
<feature type="domain" description="HTH LytTR-type" evidence="3">
    <location>
        <begin position="150"/>
        <end position="254"/>
    </location>
</feature>
<dbReference type="PROSITE" id="PS50110">
    <property type="entry name" value="RESPONSE_REGULATORY"/>
    <property type="match status" value="1"/>
</dbReference>
<dbReference type="EMBL" id="LT629690">
    <property type="protein sequence ID" value="SDE98763.1"/>
    <property type="molecule type" value="Genomic_DNA"/>
</dbReference>
<reference evidence="4 5" key="1">
    <citation type="submission" date="2016-10" db="EMBL/GenBank/DDBJ databases">
        <authorList>
            <person name="de Groot N.N."/>
        </authorList>
    </citation>
    <scope>NUCLEOTIDE SEQUENCE [LARGE SCALE GENOMIC DNA]</scope>
    <source>
        <strain evidence="4 5">GAS232</strain>
    </source>
</reference>
<dbReference type="RefSeq" id="WP_231966757.1">
    <property type="nucleotide sequence ID" value="NZ_LT629690.1"/>
</dbReference>
<evidence type="ECO:0000259" key="3">
    <source>
        <dbReference type="PROSITE" id="PS50930"/>
    </source>
</evidence>
<evidence type="ECO:0000313" key="5">
    <source>
        <dbReference type="Proteomes" id="UP000182427"/>
    </source>
</evidence>
<dbReference type="InterPro" id="IPR046947">
    <property type="entry name" value="LytR-like"/>
</dbReference>